<feature type="chain" id="PRO_5047032568" evidence="2">
    <location>
        <begin position="19"/>
        <end position="219"/>
    </location>
</feature>
<evidence type="ECO:0000256" key="1">
    <source>
        <dbReference type="ARBA" id="ARBA00009387"/>
    </source>
</evidence>
<dbReference type="RefSeq" id="WP_161764870.1">
    <property type="nucleotide sequence ID" value="NZ_JAAATW010000001.1"/>
</dbReference>
<dbReference type="SUPFAM" id="SSF53955">
    <property type="entry name" value="Lysozyme-like"/>
    <property type="match status" value="1"/>
</dbReference>
<keyword evidence="5" id="KW-1185">Reference proteome</keyword>
<name>A0ABW9Y0R5_9RHOB</name>
<organism evidence="4 5">
    <name type="scientific">Paragemmobacter ruber</name>
    <dbReference type="NCBI Taxonomy" id="1985673"/>
    <lineage>
        <taxon>Bacteria</taxon>
        <taxon>Pseudomonadati</taxon>
        <taxon>Pseudomonadota</taxon>
        <taxon>Alphaproteobacteria</taxon>
        <taxon>Rhodobacterales</taxon>
        <taxon>Paracoccaceae</taxon>
        <taxon>Paragemmobacter</taxon>
    </lineage>
</organism>
<dbReference type="Proteomes" id="UP001517376">
    <property type="component" value="Unassembled WGS sequence"/>
</dbReference>
<reference evidence="5" key="1">
    <citation type="submission" date="2020-01" db="EMBL/GenBank/DDBJ databases">
        <title>Sphingomonas sp. strain CSW-10.</title>
        <authorList>
            <person name="Chen W.-M."/>
        </authorList>
    </citation>
    <scope>NUCLEOTIDE SEQUENCE [LARGE SCALE GENOMIC DNA]</scope>
    <source>
        <strain evidence="5">CCP-1</strain>
    </source>
</reference>
<comment type="similarity">
    <text evidence="1">Belongs to the virb1 family.</text>
</comment>
<dbReference type="Pfam" id="PF01464">
    <property type="entry name" value="SLT"/>
    <property type="match status" value="1"/>
</dbReference>
<evidence type="ECO:0000313" key="4">
    <source>
        <dbReference type="EMBL" id="NBE05997.1"/>
    </source>
</evidence>
<dbReference type="EMBL" id="JAAATW010000001">
    <property type="protein sequence ID" value="NBE05997.1"/>
    <property type="molecule type" value="Genomic_DNA"/>
</dbReference>
<sequence length="219" mass="23124">MQRPFAAFGLILAAATLAGCVSDTGDASLSTSGHTPPMQWDVRPEGSEWTRDTLTALEQHDPVLAATVPADVATWCPGYANASIEDRRAFWAGLMSAVARYESTWNPQASGGGGRYIGIMQISPTSAGYHQCEADTVSELKDGSENLECAAQMMASAVARDGMVAGGGNRGIGRDWMPLRDAGKRAAMAEWTRAQPYCQAGNDGGFFAPRQSVTVSTKG</sequence>
<dbReference type="PROSITE" id="PS51257">
    <property type="entry name" value="PROKAR_LIPOPROTEIN"/>
    <property type="match status" value="1"/>
</dbReference>
<gene>
    <name evidence="4" type="ORF">GU920_00450</name>
</gene>
<evidence type="ECO:0000259" key="3">
    <source>
        <dbReference type="Pfam" id="PF01464"/>
    </source>
</evidence>
<dbReference type="InterPro" id="IPR023346">
    <property type="entry name" value="Lysozyme-like_dom_sf"/>
</dbReference>
<feature type="signal peptide" evidence="2">
    <location>
        <begin position="1"/>
        <end position="18"/>
    </location>
</feature>
<evidence type="ECO:0000256" key="2">
    <source>
        <dbReference type="SAM" id="SignalP"/>
    </source>
</evidence>
<dbReference type="InterPro" id="IPR008258">
    <property type="entry name" value="Transglycosylase_SLT_dom_1"/>
</dbReference>
<comment type="caution">
    <text evidence="4">The sequence shown here is derived from an EMBL/GenBank/DDBJ whole genome shotgun (WGS) entry which is preliminary data.</text>
</comment>
<evidence type="ECO:0000313" key="5">
    <source>
        <dbReference type="Proteomes" id="UP001517376"/>
    </source>
</evidence>
<proteinExistence type="inferred from homology"/>
<accession>A0ABW9Y0R5</accession>
<keyword evidence="2" id="KW-0732">Signal</keyword>
<feature type="domain" description="Transglycosylase SLT" evidence="3">
    <location>
        <begin position="85"/>
        <end position="175"/>
    </location>
</feature>
<dbReference type="Gene3D" id="1.10.530.10">
    <property type="match status" value="1"/>
</dbReference>
<protein>
    <submittedName>
        <fullName evidence="4">Transglycosylase SLT domain-containing protein</fullName>
    </submittedName>
</protein>